<accession>A0A4D9EEL2</accession>
<reference evidence="1 2" key="2">
    <citation type="submission" date="2019-04" db="EMBL/GenBank/DDBJ databases">
        <title>The genome sequence of big-headed turtle.</title>
        <authorList>
            <person name="Gong S."/>
        </authorList>
    </citation>
    <scope>NUCLEOTIDE SEQUENCE [LARGE SCALE GENOMIC DNA]</scope>
    <source>
        <strain evidence="1">DO16091913</strain>
        <tissue evidence="1">Muscle</tissue>
    </source>
</reference>
<reference evidence="1 2" key="1">
    <citation type="submission" date="2019-04" db="EMBL/GenBank/DDBJ databases">
        <title>Draft genome of the big-headed turtle Platysternon megacephalum.</title>
        <authorList>
            <person name="Gong S."/>
        </authorList>
    </citation>
    <scope>NUCLEOTIDE SEQUENCE [LARGE SCALE GENOMIC DNA]</scope>
    <source>
        <strain evidence="1">DO16091913</strain>
        <tissue evidence="1">Muscle</tissue>
    </source>
</reference>
<gene>
    <name evidence="1" type="ORF">DR999_PMT11391</name>
</gene>
<proteinExistence type="predicted"/>
<sequence>MCQVYSSLCISFLPAAPVGCVSCLTCWVVTWDDSILVIELNCLFIKATIYRVAPATVLHSSPEQYTQPDILVPSPNTVSPSTFHAVRYKCHSPPFLYSIH</sequence>
<protein>
    <submittedName>
        <fullName evidence="1">ATR-interacting protein</fullName>
    </submittedName>
</protein>
<dbReference type="EMBL" id="QXTE01000106">
    <property type="protein sequence ID" value="TFK05952.1"/>
    <property type="molecule type" value="Genomic_DNA"/>
</dbReference>
<keyword evidence="2" id="KW-1185">Reference proteome</keyword>
<organism evidence="1 2">
    <name type="scientific">Platysternon megacephalum</name>
    <name type="common">big-headed turtle</name>
    <dbReference type="NCBI Taxonomy" id="55544"/>
    <lineage>
        <taxon>Eukaryota</taxon>
        <taxon>Metazoa</taxon>
        <taxon>Chordata</taxon>
        <taxon>Craniata</taxon>
        <taxon>Vertebrata</taxon>
        <taxon>Euteleostomi</taxon>
        <taxon>Archelosauria</taxon>
        <taxon>Testudinata</taxon>
        <taxon>Testudines</taxon>
        <taxon>Cryptodira</taxon>
        <taxon>Durocryptodira</taxon>
        <taxon>Testudinoidea</taxon>
        <taxon>Platysternidae</taxon>
        <taxon>Platysternon</taxon>
    </lineage>
</organism>
<dbReference type="Proteomes" id="UP000297703">
    <property type="component" value="Unassembled WGS sequence"/>
</dbReference>
<evidence type="ECO:0000313" key="2">
    <source>
        <dbReference type="Proteomes" id="UP000297703"/>
    </source>
</evidence>
<comment type="caution">
    <text evidence="1">The sequence shown here is derived from an EMBL/GenBank/DDBJ whole genome shotgun (WGS) entry which is preliminary data.</text>
</comment>
<dbReference type="AlphaFoldDB" id="A0A4D9EEL2"/>
<evidence type="ECO:0000313" key="1">
    <source>
        <dbReference type="EMBL" id="TFK05952.1"/>
    </source>
</evidence>
<name>A0A4D9EEL2_9SAUR</name>